<accession>A0A6J6L7D5</accession>
<protein>
    <submittedName>
        <fullName evidence="2">Unannotated protein</fullName>
    </submittedName>
</protein>
<feature type="transmembrane region" description="Helical" evidence="1">
    <location>
        <begin position="54"/>
        <end position="75"/>
    </location>
</feature>
<proteinExistence type="predicted"/>
<sequence length="309" mass="32652">MGRPCTRQFHCDVPAGLGRREDKSIPYQAHIFENCSFQSRNSSMLSPMKSLRRVALTAVLIASAFGMSTGVAQAATTLDQSFELYNTCYTGGQGQPMINAQMVTPGITGALTSVQVSLLKFNTPPDGVTVSIRAASAGQPTGADLASVFIPDSAISFAATMITAVFTSPPTVTAGTQFAIVVSSTNTNLDYCWRGSTTASYSGGRTASFFGNSWSFWNAPSGLVFRTYVTTQDAQWTTIPQGLPLSATGTCDALDDKAVAYGTGLTGGWKRSWEPWVNTAVGANGQRIGGWACTRTLINKGGLTWTIAS</sequence>
<evidence type="ECO:0000313" key="2">
    <source>
        <dbReference type="EMBL" id="CAB4656185.1"/>
    </source>
</evidence>
<dbReference type="EMBL" id="CAEZWR010000016">
    <property type="protein sequence ID" value="CAB4656185.1"/>
    <property type="molecule type" value="Genomic_DNA"/>
</dbReference>
<dbReference type="AlphaFoldDB" id="A0A6J6L7D5"/>
<gene>
    <name evidence="2" type="ORF">UFOPK2282_00237</name>
</gene>
<evidence type="ECO:0000256" key="1">
    <source>
        <dbReference type="SAM" id="Phobius"/>
    </source>
</evidence>
<keyword evidence="1" id="KW-0472">Membrane</keyword>
<name>A0A6J6L7D5_9ZZZZ</name>
<reference evidence="2" key="1">
    <citation type="submission" date="2020-05" db="EMBL/GenBank/DDBJ databases">
        <authorList>
            <person name="Chiriac C."/>
            <person name="Salcher M."/>
            <person name="Ghai R."/>
            <person name="Kavagutti S V."/>
        </authorList>
    </citation>
    <scope>NUCLEOTIDE SEQUENCE</scope>
</reference>
<keyword evidence="1" id="KW-0812">Transmembrane</keyword>
<organism evidence="2">
    <name type="scientific">freshwater metagenome</name>
    <dbReference type="NCBI Taxonomy" id="449393"/>
    <lineage>
        <taxon>unclassified sequences</taxon>
        <taxon>metagenomes</taxon>
        <taxon>ecological metagenomes</taxon>
    </lineage>
</organism>
<keyword evidence="1" id="KW-1133">Transmembrane helix</keyword>